<dbReference type="GO" id="GO:0003825">
    <property type="term" value="F:alpha,alpha-trehalose-phosphate synthase (UDP-forming) activity"/>
    <property type="evidence" value="ECO:0007669"/>
    <property type="project" value="UniProtKB-EC"/>
</dbReference>
<sequence>MAPPPPPTKLVRRHTTEGRLLLVSNRLPITIKRSDEGKFDFSMSSGGLVSGLSGLSKSTTFQWYGWPGLEIPENEIGTLKKQLKDEYNAVPVMLDDDLADRHYNGFSNSILWPLFHYHPGEITFDESAWNAYTEANRLFAKAIAKDVQDNDMVWVHDYHLMLLPAMLREELGNTKKNVKIGFFLHTPFPSSEIYRILPVRNEILLGVLHCDLIGFHTYDYARHFLSSCSRILGLATTPNGVDFQGKLITVGAFPIGIDPEKFDEGLKKPKVQDRIAVLQKKFEGVKLIVGVDRLDYIKGVPQKLHALEVFLTEHPEWIGKVVLVQVAVPSRQDVEEYQNLRAVVNELVGRINGKFGTIEFMPIHFMHKSVSFDELIALYSVSDACLVSSTRDGMNLVSYEYIATQEQRHGVMILSEFTGAAQSLNGSLIVNPWNTEELADSIHDAVTMGDEQRAQNYEKLSRYVRKYTSAWWGQSFVQELTRISEQADRKVKFAPRAEGKAAFHPKTSAGQDSGVSTNAEATNQQATSNPSENGAPVSQQKGDEDLVVNPS</sequence>
<evidence type="ECO:0000256" key="8">
    <source>
        <dbReference type="SAM" id="MobiDB-lite"/>
    </source>
</evidence>
<evidence type="ECO:0000256" key="2">
    <source>
        <dbReference type="ARBA" id="ARBA00012538"/>
    </source>
</evidence>
<dbReference type="GO" id="GO:0034605">
    <property type="term" value="P:cellular response to heat"/>
    <property type="evidence" value="ECO:0007669"/>
    <property type="project" value="TreeGrafter"/>
</dbReference>
<dbReference type="CDD" id="cd03788">
    <property type="entry name" value="GT20_TPS"/>
    <property type="match status" value="1"/>
</dbReference>
<organism evidence="9 10">
    <name type="scientific">Pseudopithomyces chartarum</name>
    <dbReference type="NCBI Taxonomy" id="1892770"/>
    <lineage>
        <taxon>Eukaryota</taxon>
        <taxon>Fungi</taxon>
        <taxon>Dikarya</taxon>
        <taxon>Ascomycota</taxon>
        <taxon>Pezizomycotina</taxon>
        <taxon>Dothideomycetes</taxon>
        <taxon>Pleosporomycetidae</taxon>
        <taxon>Pleosporales</taxon>
        <taxon>Massarineae</taxon>
        <taxon>Didymosphaeriaceae</taxon>
        <taxon>Pseudopithomyces</taxon>
    </lineage>
</organism>
<accession>A0AAN6LXG1</accession>
<feature type="region of interest" description="Disordered" evidence="8">
    <location>
        <begin position="496"/>
        <end position="551"/>
    </location>
</feature>
<dbReference type="Gene3D" id="3.40.50.2000">
    <property type="entry name" value="Glycogen Phosphorylase B"/>
    <property type="match status" value="2"/>
</dbReference>
<dbReference type="GO" id="GO:0005946">
    <property type="term" value="C:alpha,alpha-trehalose-phosphate synthase complex (UDP-forming)"/>
    <property type="evidence" value="ECO:0007669"/>
    <property type="project" value="TreeGrafter"/>
</dbReference>
<evidence type="ECO:0000256" key="1">
    <source>
        <dbReference type="ARBA" id="ARBA00008799"/>
    </source>
</evidence>
<keyword evidence="4" id="KW-0808">Transferase</keyword>
<evidence type="ECO:0000313" key="10">
    <source>
        <dbReference type="Proteomes" id="UP001280581"/>
    </source>
</evidence>
<feature type="compositionally biased region" description="Polar residues" evidence="8">
    <location>
        <begin position="508"/>
        <end position="540"/>
    </location>
</feature>
<dbReference type="GO" id="GO:0004805">
    <property type="term" value="F:trehalose-phosphatase activity"/>
    <property type="evidence" value="ECO:0007669"/>
    <property type="project" value="TreeGrafter"/>
</dbReference>
<evidence type="ECO:0000256" key="5">
    <source>
        <dbReference type="ARBA" id="ARBA00024331"/>
    </source>
</evidence>
<keyword evidence="10" id="KW-1185">Reference proteome</keyword>
<name>A0AAN6LXG1_9PLEO</name>
<evidence type="ECO:0000256" key="3">
    <source>
        <dbReference type="ARBA" id="ARBA00022676"/>
    </source>
</evidence>
<comment type="catalytic activity">
    <reaction evidence="7">
        <text>D-glucose 6-phosphate + UDP-alpha-D-glucose = alpha,alpha-trehalose 6-phosphate + UDP + H(+)</text>
        <dbReference type="Rhea" id="RHEA:18889"/>
        <dbReference type="ChEBI" id="CHEBI:15378"/>
        <dbReference type="ChEBI" id="CHEBI:58223"/>
        <dbReference type="ChEBI" id="CHEBI:58429"/>
        <dbReference type="ChEBI" id="CHEBI:58885"/>
        <dbReference type="ChEBI" id="CHEBI:61548"/>
        <dbReference type="EC" id="2.4.1.15"/>
    </reaction>
</comment>
<dbReference type="FunFam" id="3.40.50.2000:FF:000035">
    <property type="entry name" value="Trehalose-6-phosphate synthase"/>
    <property type="match status" value="1"/>
</dbReference>
<evidence type="ECO:0000313" key="9">
    <source>
        <dbReference type="EMBL" id="KAK3208000.1"/>
    </source>
</evidence>
<dbReference type="GO" id="GO:0005829">
    <property type="term" value="C:cytosol"/>
    <property type="evidence" value="ECO:0007669"/>
    <property type="project" value="TreeGrafter"/>
</dbReference>
<dbReference type="Pfam" id="PF00982">
    <property type="entry name" value="Glyco_transf_20"/>
    <property type="match status" value="1"/>
</dbReference>
<dbReference type="InterPro" id="IPR001830">
    <property type="entry name" value="Glyco_trans_20"/>
</dbReference>
<comment type="pathway">
    <text evidence="5">Carbohydrate biosynthesis.</text>
</comment>
<dbReference type="GO" id="GO:0005992">
    <property type="term" value="P:trehalose biosynthetic process"/>
    <property type="evidence" value="ECO:0007669"/>
    <property type="project" value="InterPro"/>
</dbReference>
<keyword evidence="3" id="KW-0328">Glycosyltransferase</keyword>
<dbReference type="PANTHER" id="PTHR10788">
    <property type="entry name" value="TREHALOSE-6-PHOSPHATE SYNTHASE"/>
    <property type="match status" value="1"/>
</dbReference>
<dbReference type="NCBIfam" id="TIGR02400">
    <property type="entry name" value="trehalose_OtsA"/>
    <property type="match status" value="1"/>
</dbReference>
<dbReference type="SUPFAM" id="SSF53756">
    <property type="entry name" value="UDP-Glycosyltransferase/glycogen phosphorylase"/>
    <property type="match status" value="1"/>
</dbReference>
<dbReference type="FunFam" id="3.40.50.2000:FF:000007">
    <property type="entry name" value="Trehalose-6-phosphate synthase"/>
    <property type="match status" value="1"/>
</dbReference>
<dbReference type="AlphaFoldDB" id="A0AAN6LXG1"/>
<evidence type="ECO:0000256" key="7">
    <source>
        <dbReference type="ARBA" id="ARBA00048039"/>
    </source>
</evidence>
<evidence type="ECO:0000256" key="6">
    <source>
        <dbReference type="ARBA" id="ARBA00029654"/>
    </source>
</evidence>
<proteinExistence type="inferred from homology"/>
<dbReference type="EC" id="2.4.1.15" evidence="2"/>
<reference evidence="9 10" key="1">
    <citation type="submission" date="2021-02" db="EMBL/GenBank/DDBJ databases">
        <title>Genome assembly of Pseudopithomyces chartarum.</title>
        <authorList>
            <person name="Jauregui R."/>
            <person name="Singh J."/>
            <person name="Voisey C."/>
        </authorList>
    </citation>
    <scope>NUCLEOTIDE SEQUENCE [LARGE SCALE GENOMIC DNA]</scope>
    <source>
        <strain evidence="9 10">AGR01</strain>
    </source>
</reference>
<dbReference type="Proteomes" id="UP001280581">
    <property type="component" value="Unassembled WGS sequence"/>
</dbReference>
<protein>
    <recommendedName>
        <fullName evidence="2">alpha,alpha-trehalose-phosphate synthase (UDP-forming)</fullName>
        <ecNumber evidence="2">2.4.1.15</ecNumber>
    </recommendedName>
    <alternativeName>
        <fullName evidence="6">UDP-glucose-glucosephosphate glucosyltransferase</fullName>
    </alternativeName>
</protein>
<comment type="caution">
    <text evidence="9">The sequence shown here is derived from an EMBL/GenBank/DDBJ whole genome shotgun (WGS) entry which is preliminary data.</text>
</comment>
<evidence type="ECO:0000256" key="4">
    <source>
        <dbReference type="ARBA" id="ARBA00022679"/>
    </source>
</evidence>
<comment type="similarity">
    <text evidence="1">Belongs to the glycosyltransferase 20 family.</text>
</comment>
<dbReference type="InterPro" id="IPR012766">
    <property type="entry name" value="Trehalose_OtsA"/>
</dbReference>
<gene>
    <name evidence="9" type="ORF">GRF29_96g1124984</name>
</gene>
<dbReference type="PANTHER" id="PTHR10788:SF106">
    <property type="entry name" value="BCDNA.GH08860"/>
    <property type="match status" value="1"/>
</dbReference>
<dbReference type="EMBL" id="WVTA01000008">
    <property type="protein sequence ID" value="KAK3208000.1"/>
    <property type="molecule type" value="Genomic_DNA"/>
</dbReference>